<dbReference type="EMBL" id="GL945478">
    <property type="protein sequence ID" value="EGO01147.1"/>
    <property type="molecule type" value="Genomic_DNA"/>
</dbReference>
<dbReference type="SUPFAM" id="SSF57756">
    <property type="entry name" value="Retrovirus zinc finger-like domains"/>
    <property type="match status" value="1"/>
</dbReference>
<dbReference type="InterPro" id="IPR001878">
    <property type="entry name" value="Znf_CCHC"/>
</dbReference>
<evidence type="ECO:0000256" key="3">
    <source>
        <dbReference type="SAM" id="MobiDB-lite"/>
    </source>
</evidence>
<dbReference type="GO" id="GO:0008270">
    <property type="term" value="F:zinc ion binding"/>
    <property type="evidence" value="ECO:0007669"/>
    <property type="project" value="UniProtKB-KW"/>
</dbReference>
<dbReference type="GO" id="GO:0003676">
    <property type="term" value="F:nucleic acid binding"/>
    <property type="evidence" value="ECO:0007669"/>
    <property type="project" value="InterPro"/>
</dbReference>
<keyword evidence="1" id="KW-0507">mRNA processing</keyword>
<evidence type="ECO:0000256" key="1">
    <source>
        <dbReference type="ARBA" id="ARBA00022664"/>
    </source>
</evidence>
<dbReference type="OrthoDB" id="2692834at2759"/>
<dbReference type="GO" id="GO:0006397">
    <property type="term" value="P:mRNA processing"/>
    <property type="evidence" value="ECO:0007669"/>
    <property type="project" value="UniProtKB-KW"/>
</dbReference>
<dbReference type="HOGENOM" id="CLU_1548550_0_0_1"/>
<accession>F8PRK8</accession>
<gene>
    <name evidence="5" type="ORF">SERLA73DRAFT_179236</name>
</gene>
<feature type="region of interest" description="Disordered" evidence="3">
    <location>
        <begin position="76"/>
        <end position="95"/>
    </location>
</feature>
<dbReference type="Gene3D" id="4.10.60.10">
    <property type="entry name" value="Zinc finger, CCHC-type"/>
    <property type="match status" value="1"/>
</dbReference>
<evidence type="ECO:0000256" key="2">
    <source>
        <dbReference type="PROSITE-ProRule" id="PRU00047"/>
    </source>
</evidence>
<sequence>MDKAGYDATTHFDVINRILKKNLHSRICDFVIIQKNLPKMFAEWKTQAYAWEARREEFQLDERRKREVTQPSRPIYRQQTYTHQHVQQPQPQQMARPQTNQYARRFEDQPQRGVFPGQGVPMDTDRQSRFRLCYGCGQPGHIARNCPLKKVAAREATTTQEETKMKDFLEGQE</sequence>
<proteinExistence type="predicted"/>
<dbReference type="InParanoid" id="F8PRK8"/>
<dbReference type="PROSITE" id="PS50158">
    <property type="entry name" value="ZF_CCHC"/>
    <property type="match status" value="1"/>
</dbReference>
<feature type="compositionally biased region" description="Low complexity" evidence="3">
    <location>
        <begin position="78"/>
        <end position="93"/>
    </location>
</feature>
<protein>
    <recommendedName>
        <fullName evidence="4">CCHC-type domain-containing protein</fullName>
    </recommendedName>
</protein>
<keyword evidence="2" id="KW-0863">Zinc-finger</keyword>
<evidence type="ECO:0000313" key="6">
    <source>
        <dbReference type="Proteomes" id="UP000008063"/>
    </source>
</evidence>
<dbReference type="SMART" id="SM00343">
    <property type="entry name" value="ZnF_C2HC"/>
    <property type="match status" value="1"/>
</dbReference>
<evidence type="ECO:0000259" key="4">
    <source>
        <dbReference type="PROSITE" id="PS50158"/>
    </source>
</evidence>
<feature type="domain" description="CCHC-type" evidence="4">
    <location>
        <begin position="133"/>
        <end position="147"/>
    </location>
</feature>
<dbReference type="InterPro" id="IPR036875">
    <property type="entry name" value="Znf_CCHC_sf"/>
</dbReference>
<dbReference type="Pfam" id="PF00098">
    <property type="entry name" value="zf-CCHC"/>
    <property type="match status" value="1"/>
</dbReference>
<dbReference type="AlphaFoldDB" id="F8PRK8"/>
<keyword evidence="2" id="KW-0862">Zinc</keyword>
<keyword evidence="2" id="KW-0479">Metal-binding</keyword>
<dbReference type="Proteomes" id="UP000008063">
    <property type="component" value="Unassembled WGS sequence"/>
</dbReference>
<evidence type="ECO:0000313" key="5">
    <source>
        <dbReference type="EMBL" id="EGO01147.1"/>
    </source>
</evidence>
<reference evidence="6" key="1">
    <citation type="journal article" date="2011" name="Science">
        <title>The plant cell wall-decomposing machinery underlies the functional diversity of forest fungi.</title>
        <authorList>
            <person name="Eastwood D.C."/>
            <person name="Floudas D."/>
            <person name="Binder M."/>
            <person name="Majcherczyk A."/>
            <person name="Schneider P."/>
            <person name="Aerts A."/>
            <person name="Asiegbu F.O."/>
            <person name="Baker S.E."/>
            <person name="Barry K."/>
            <person name="Bendiksby M."/>
            <person name="Blumentritt M."/>
            <person name="Coutinho P.M."/>
            <person name="Cullen D."/>
            <person name="de Vries R.P."/>
            <person name="Gathman A."/>
            <person name="Goodell B."/>
            <person name="Henrissat B."/>
            <person name="Ihrmark K."/>
            <person name="Kauserud H."/>
            <person name="Kohler A."/>
            <person name="LaButti K."/>
            <person name="Lapidus A."/>
            <person name="Lavin J.L."/>
            <person name="Lee Y.-H."/>
            <person name="Lindquist E."/>
            <person name="Lilly W."/>
            <person name="Lucas S."/>
            <person name="Morin E."/>
            <person name="Murat C."/>
            <person name="Oguiza J.A."/>
            <person name="Park J."/>
            <person name="Pisabarro A.G."/>
            <person name="Riley R."/>
            <person name="Rosling A."/>
            <person name="Salamov A."/>
            <person name="Schmidt O."/>
            <person name="Schmutz J."/>
            <person name="Skrede I."/>
            <person name="Stenlid J."/>
            <person name="Wiebenga A."/>
            <person name="Xie X."/>
            <person name="Kuees U."/>
            <person name="Hibbett D.S."/>
            <person name="Hoffmeister D."/>
            <person name="Hoegberg N."/>
            <person name="Martin F."/>
            <person name="Grigoriev I.V."/>
            <person name="Watkinson S.C."/>
        </authorList>
    </citation>
    <scope>NUCLEOTIDE SEQUENCE [LARGE SCALE GENOMIC DNA]</scope>
    <source>
        <strain evidence="6">strain S7.3</strain>
    </source>
</reference>
<name>F8PRK8_SERL3</name>
<organism evidence="6">
    <name type="scientific">Serpula lacrymans var. lacrymans (strain S7.3)</name>
    <name type="common">Dry rot fungus</name>
    <dbReference type="NCBI Taxonomy" id="936435"/>
    <lineage>
        <taxon>Eukaryota</taxon>
        <taxon>Fungi</taxon>
        <taxon>Dikarya</taxon>
        <taxon>Basidiomycota</taxon>
        <taxon>Agaricomycotina</taxon>
        <taxon>Agaricomycetes</taxon>
        <taxon>Agaricomycetidae</taxon>
        <taxon>Boletales</taxon>
        <taxon>Coniophorineae</taxon>
        <taxon>Serpulaceae</taxon>
        <taxon>Serpula</taxon>
    </lineage>
</organism>
<keyword evidence="6" id="KW-1185">Reference proteome</keyword>